<dbReference type="KEGG" id="sbr:SY1_04130"/>
<dbReference type="InterPro" id="IPR007484">
    <property type="entry name" value="Peptidase_M28"/>
</dbReference>
<dbReference type="GO" id="GO:0004177">
    <property type="term" value="F:aminopeptidase activity"/>
    <property type="evidence" value="ECO:0007669"/>
    <property type="project" value="UniProtKB-KW"/>
</dbReference>
<dbReference type="PANTHER" id="PTHR10404">
    <property type="entry name" value="N-ACETYLATED-ALPHA-LINKED ACIDIC DIPEPTIDASE"/>
    <property type="match status" value="1"/>
</dbReference>
<dbReference type="Gene3D" id="3.40.630.10">
    <property type="entry name" value="Zn peptidases"/>
    <property type="match status" value="1"/>
</dbReference>
<feature type="domain" description="Peptidase M28" evidence="1">
    <location>
        <begin position="234"/>
        <end position="414"/>
    </location>
</feature>
<evidence type="ECO:0000313" key="2">
    <source>
        <dbReference type="EMBL" id="CBL27871.1"/>
    </source>
</evidence>
<dbReference type="Proteomes" id="UP000008957">
    <property type="component" value="Chromosome"/>
</dbReference>
<dbReference type="EMBL" id="FP929056">
    <property type="protein sequence ID" value="CBL27871.1"/>
    <property type="molecule type" value="Genomic_DNA"/>
</dbReference>
<accession>A0AB94IVW8</accession>
<dbReference type="GO" id="GO:0004180">
    <property type="term" value="F:carboxypeptidase activity"/>
    <property type="evidence" value="ECO:0007669"/>
    <property type="project" value="TreeGrafter"/>
</dbReference>
<sequence length="557" mass="62812">MLNDTERDFLSKLNGTEIERDLREITRYERPSGSEGERLAHEYVASRLEENGMPPLRTTFPAWTFSFGEARMRFWLRGKEGSLPVKIWGYSPDVWEKPVRGRAVFVPPESFPPDSIAWFADRSSWSAGDLEGKIVLSTTRSAIAIQDAFERGAFAYVFCWPYGDEDVIHESAVCAGWGASLPEDVELYPQIPVFAVNRTGGNRLMELAASGDLDIELRGHSRSEVRKLPLLEACLPGDSPYFILLGSHMDAKHHGATDNGTGCALMLALALRFSSLKRRPFGLRFCWWSGHEFSKYAGSSNYALERFGELDKYCLCYINADVPGAKGSEDFSQVAATPDFMALARGAVRDVTGQDGEHFGPVNSYDQSFYNIGVSSCFIWSSQTAPDSPHASGKGGMPWWWHTEEDTFGKHDMEVLMQDCRLYALGTRRILEPGWLPDDRALWDRLIGELEKIDDRQVPDLHSILVSLKTSRERLAGKSGLKERLFVIRKLNQALYCQRAPYFQDFRMGEAYVPGLSLPLEALATQSLTDRAKFVLDRYILAQRNRLLSLAQELERL</sequence>
<keyword evidence="2" id="KW-0645">Protease</keyword>
<evidence type="ECO:0000259" key="1">
    <source>
        <dbReference type="Pfam" id="PF04389"/>
    </source>
</evidence>
<gene>
    <name evidence="2" type="ORF">SY1_04130</name>
</gene>
<dbReference type="InterPro" id="IPR039373">
    <property type="entry name" value="Peptidase_M28B"/>
</dbReference>
<dbReference type="RefSeq" id="WP_015556018.1">
    <property type="nucleotide sequence ID" value="NZ_OZ209244.1"/>
</dbReference>
<reference evidence="2 3" key="2">
    <citation type="submission" date="2010-03" db="EMBL/GenBank/DDBJ databases">
        <authorList>
            <person name="Pajon A."/>
        </authorList>
    </citation>
    <scope>NUCLEOTIDE SEQUENCE [LARGE SCALE GENOMIC DNA]</scope>
    <source>
        <strain evidence="2 3">SGP1</strain>
    </source>
</reference>
<protein>
    <submittedName>
        <fullName evidence="2">Predicted aminopeptidases</fullName>
    </submittedName>
</protein>
<proteinExistence type="predicted"/>
<dbReference type="AlphaFoldDB" id="A0AB94IVW8"/>
<organism evidence="2 3">
    <name type="scientific">Fretibacterium fastidiosum</name>
    <dbReference type="NCBI Taxonomy" id="651822"/>
    <lineage>
        <taxon>Bacteria</taxon>
        <taxon>Thermotogati</taxon>
        <taxon>Synergistota</taxon>
        <taxon>Synergistia</taxon>
        <taxon>Synergistales</taxon>
        <taxon>Aminobacteriaceae</taxon>
        <taxon>Fretibacterium</taxon>
    </lineage>
</organism>
<keyword evidence="3" id="KW-1185">Reference proteome</keyword>
<keyword evidence="2" id="KW-0378">Hydrolase</keyword>
<evidence type="ECO:0000313" key="3">
    <source>
        <dbReference type="Proteomes" id="UP000008957"/>
    </source>
</evidence>
<name>A0AB94IVW8_9BACT</name>
<dbReference type="Gene3D" id="3.50.30.30">
    <property type="match status" value="1"/>
</dbReference>
<dbReference type="PANTHER" id="PTHR10404:SF46">
    <property type="entry name" value="VACUOLAR PROTEIN SORTING-ASSOCIATED PROTEIN 70"/>
    <property type="match status" value="1"/>
</dbReference>
<keyword evidence="2" id="KW-0031">Aminopeptidase</keyword>
<dbReference type="Pfam" id="PF04389">
    <property type="entry name" value="Peptidase_M28"/>
    <property type="match status" value="1"/>
</dbReference>
<dbReference type="SUPFAM" id="SSF53187">
    <property type="entry name" value="Zn-dependent exopeptidases"/>
    <property type="match status" value="1"/>
</dbReference>
<reference evidence="3" key="1">
    <citation type="submission" date="2010-03" db="EMBL/GenBank/DDBJ databases">
        <title>The genome sequence of Synergistetes sp. SGP1.</title>
        <authorList>
            <consortium name="metaHIT consortium -- http://www.metahit.eu/"/>
            <person name="Pajon A."/>
            <person name="Turner K."/>
            <person name="Parkhill J."/>
            <person name="Wade W."/>
            <person name="Vartoukian S."/>
        </authorList>
    </citation>
    <scope>NUCLEOTIDE SEQUENCE [LARGE SCALE GENOMIC DNA]</scope>
    <source>
        <strain evidence="3">SGP1</strain>
    </source>
</reference>